<sequence length="242" mass="27665">MHLDILYEDEYLIAVNKPHGLLVHRSPIASDASEFALQILREQIGKMVHPAHRLDRKTSGVLLFSLNREMDGIIQPMFANRQMEKKYLAILRGHAPAEGTIDYALKKENGMMQDAITHYKTLEHAEIDLPFGKHPTSRYSLVEAQPETGRMHQLRRHFAHILHPIIGDRPHGCNKQNKLWKETFQMDTMMLHASALAFTHPLLNKRILIEAPIQPEFARVLDILAIPNTILPTAVVELPHNL</sequence>
<dbReference type="Proteomes" id="UP001597418">
    <property type="component" value="Unassembled WGS sequence"/>
</dbReference>
<dbReference type="EC" id="5.4.99.26" evidence="5"/>
<proteinExistence type="predicted"/>
<evidence type="ECO:0000259" key="10">
    <source>
        <dbReference type="Pfam" id="PF00849"/>
    </source>
</evidence>
<dbReference type="InterPro" id="IPR020103">
    <property type="entry name" value="PsdUridine_synth_cat_dom_sf"/>
</dbReference>
<dbReference type="Gene3D" id="3.30.2350.10">
    <property type="entry name" value="Pseudouridine synthase"/>
    <property type="match status" value="1"/>
</dbReference>
<evidence type="ECO:0000256" key="1">
    <source>
        <dbReference type="ARBA" id="ARBA00022694"/>
    </source>
</evidence>
<dbReference type="InterPro" id="IPR006224">
    <property type="entry name" value="PsdUridine_synth_RluA-like_CS"/>
</dbReference>
<gene>
    <name evidence="11" type="ORF">ACFSQ6_08190</name>
</gene>
<dbReference type="InterPro" id="IPR050188">
    <property type="entry name" value="RluA_PseudoU_synthase"/>
</dbReference>
<dbReference type="SUPFAM" id="SSF55120">
    <property type="entry name" value="Pseudouridine synthase"/>
    <property type="match status" value="1"/>
</dbReference>
<dbReference type="PANTHER" id="PTHR21600">
    <property type="entry name" value="MITOCHONDRIAL RNA PSEUDOURIDINE SYNTHASE"/>
    <property type="match status" value="1"/>
</dbReference>
<dbReference type="InterPro" id="IPR006145">
    <property type="entry name" value="PsdUridine_synth_RsuA/RluA"/>
</dbReference>
<evidence type="ECO:0000256" key="8">
    <source>
        <dbReference type="ARBA" id="ARBA00041975"/>
    </source>
</evidence>
<evidence type="ECO:0000256" key="4">
    <source>
        <dbReference type="ARBA" id="ARBA00037670"/>
    </source>
</evidence>
<dbReference type="RefSeq" id="WP_066755841.1">
    <property type="nucleotide sequence ID" value="NZ_JBHUMB010000006.1"/>
</dbReference>
<keyword evidence="12" id="KW-1185">Reference proteome</keyword>
<comment type="caution">
    <text evidence="11">The sequence shown here is derived from an EMBL/GenBank/DDBJ whole genome shotgun (WGS) entry which is preliminary data.</text>
</comment>
<evidence type="ECO:0000256" key="5">
    <source>
        <dbReference type="ARBA" id="ARBA00038943"/>
    </source>
</evidence>
<comment type="function">
    <text evidence="4">Responsible for synthesis of pseudouridine from uracil-65 in transfer RNAs.</text>
</comment>
<reference evidence="12" key="1">
    <citation type="journal article" date="2019" name="Int. J. Syst. Evol. Microbiol.">
        <title>The Global Catalogue of Microorganisms (GCM) 10K type strain sequencing project: providing services to taxonomists for standard genome sequencing and annotation.</title>
        <authorList>
            <consortium name="The Broad Institute Genomics Platform"/>
            <consortium name="The Broad Institute Genome Sequencing Center for Infectious Disease"/>
            <person name="Wu L."/>
            <person name="Ma J."/>
        </authorList>
    </citation>
    <scope>NUCLEOTIDE SEQUENCE [LARGE SCALE GENOMIC DNA]</scope>
    <source>
        <strain evidence="12">KCTC 42247</strain>
    </source>
</reference>
<evidence type="ECO:0000256" key="3">
    <source>
        <dbReference type="ARBA" id="ARBA00036607"/>
    </source>
</evidence>
<organism evidence="11 12">
    <name type="scientific">Sphingobacterium populi</name>
    <dbReference type="NCBI Taxonomy" id="1812824"/>
    <lineage>
        <taxon>Bacteria</taxon>
        <taxon>Pseudomonadati</taxon>
        <taxon>Bacteroidota</taxon>
        <taxon>Sphingobacteriia</taxon>
        <taxon>Sphingobacteriales</taxon>
        <taxon>Sphingobacteriaceae</taxon>
        <taxon>Sphingobacterium</taxon>
    </lineage>
</organism>
<keyword evidence="2" id="KW-0413">Isomerase</keyword>
<protein>
    <recommendedName>
        <fullName evidence="6">tRNA pseudouridine synthase C</fullName>
        <ecNumber evidence="5">5.4.99.26</ecNumber>
    </recommendedName>
    <alternativeName>
        <fullName evidence="8">tRNA pseudouridine(65) synthase</fullName>
    </alternativeName>
    <alternativeName>
        <fullName evidence="9">tRNA pseudouridylate synthase C</fullName>
    </alternativeName>
    <alternativeName>
        <fullName evidence="7">tRNA-uridine isomerase C</fullName>
    </alternativeName>
</protein>
<evidence type="ECO:0000256" key="6">
    <source>
        <dbReference type="ARBA" id="ARBA00040675"/>
    </source>
</evidence>
<evidence type="ECO:0000256" key="2">
    <source>
        <dbReference type="ARBA" id="ARBA00023235"/>
    </source>
</evidence>
<name>A0ABW5UEU3_9SPHI</name>
<feature type="domain" description="Pseudouridine synthase RsuA/RluA-like" evidence="10">
    <location>
        <begin position="11"/>
        <end position="160"/>
    </location>
</feature>
<evidence type="ECO:0000256" key="9">
    <source>
        <dbReference type="ARBA" id="ARBA00043049"/>
    </source>
</evidence>
<dbReference type="PROSITE" id="PS01129">
    <property type="entry name" value="PSI_RLU"/>
    <property type="match status" value="1"/>
</dbReference>
<dbReference type="Pfam" id="PF00849">
    <property type="entry name" value="PseudoU_synth_2"/>
    <property type="match status" value="1"/>
</dbReference>
<dbReference type="PANTHER" id="PTHR21600:SF56">
    <property type="entry name" value="TRNA PSEUDOURIDINE SYNTHASE C"/>
    <property type="match status" value="1"/>
</dbReference>
<comment type="catalytic activity">
    <reaction evidence="3">
        <text>uridine(65) in tRNA = pseudouridine(65) in tRNA</text>
        <dbReference type="Rhea" id="RHEA:42536"/>
        <dbReference type="Rhea" id="RHEA-COMP:10103"/>
        <dbReference type="Rhea" id="RHEA-COMP:10104"/>
        <dbReference type="ChEBI" id="CHEBI:65314"/>
        <dbReference type="ChEBI" id="CHEBI:65315"/>
        <dbReference type="EC" id="5.4.99.26"/>
    </reaction>
</comment>
<accession>A0ABW5UEU3</accession>
<evidence type="ECO:0000313" key="11">
    <source>
        <dbReference type="EMBL" id="MFD2743376.1"/>
    </source>
</evidence>
<evidence type="ECO:0000256" key="7">
    <source>
        <dbReference type="ARBA" id="ARBA00041803"/>
    </source>
</evidence>
<dbReference type="EMBL" id="JBHUMB010000006">
    <property type="protein sequence ID" value="MFD2743376.1"/>
    <property type="molecule type" value="Genomic_DNA"/>
</dbReference>
<keyword evidence="1" id="KW-0819">tRNA processing</keyword>
<evidence type="ECO:0000313" key="12">
    <source>
        <dbReference type="Proteomes" id="UP001597418"/>
    </source>
</evidence>